<keyword evidence="2" id="KW-1185">Reference proteome</keyword>
<evidence type="ECO:0000313" key="2">
    <source>
        <dbReference type="Proteomes" id="UP000636709"/>
    </source>
</evidence>
<dbReference type="EMBL" id="JACEFO010001149">
    <property type="protein sequence ID" value="KAF8747220.1"/>
    <property type="molecule type" value="Genomic_DNA"/>
</dbReference>
<sequence>MGHQFCTITSRATVARENVQLLNKCQTHQGTTALEDP</sequence>
<gene>
    <name evidence="1" type="ORF">HU200_013273</name>
</gene>
<protein>
    <submittedName>
        <fullName evidence="1">Uncharacterized protein</fullName>
    </submittedName>
</protein>
<evidence type="ECO:0000313" key="1">
    <source>
        <dbReference type="EMBL" id="KAF8747220.1"/>
    </source>
</evidence>
<organism evidence="1 2">
    <name type="scientific">Digitaria exilis</name>
    <dbReference type="NCBI Taxonomy" id="1010633"/>
    <lineage>
        <taxon>Eukaryota</taxon>
        <taxon>Viridiplantae</taxon>
        <taxon>Streptophyta</taxon>
        <taxon>Embryophyta</taxon>
        <taxon>Tracheophyta</taxon>
        <taxon>Spermatophyta</taxon>
        <taxon>Magnoliopsida</taxon>
        <taxon>Liliopsida</taxon>
        <taxon>Poales</taxon>
        <taxon>Poaceae</taxon>
        <taxon>PACMAD clade</taxon>
        <taxon>Panicoideae</taxon>
        <taxon>Panicodae</taxon>
        <taxon>Paniceae</taxon>
        <taxon>Anthephorinae</taxon>
        <taxon>Digitaria</taxon>
    </lineage>
</organism>
<dbReference type="AlphaFoldDB" id="A0A835FDI1"/>
<dbReference type="Proteomes" id="UP000636709">
    <property type="component" value="Unassembled WGS sequence"/>
</dbReference>
<reference evidence="1" key="1">
    <citation type="submission" date="2020-07" db="EMBL/GenBank/DDBJ databases">
        <title>Genome sequence and genetic diversity analysis of an under-domesticated orphan crop, white fonio (Digitaria exilis).</title>
        <authorList>
            <person name="Bennetzen J.L."/>
            <person name="Chen S."/>
            <person name="Ma X."/>
            <person name="Wang X."/>
            <person name="Yssel A.E.J."/>
            <person name="Chaluvadi S.R."/>
            <person name="Johnson M."/>
            <person name="Gangashetty P."/>
            <person name="Hamidou F."/>
            <person name="Sanogo M.D."/>
            <person name="Zwaenepoel A."/>
            <person name="Wallace J."/>
            <person name="Van De Peer Y."/>
            <person name="Van Deynze A."/>
        </authorList>
    </citation>
    <scope>NUCLEOTIDE SEQUENCE</scope>
    <source>
        <tissue evidence="1">Leaves</tissue>
    </source>
</reference>
<accession>A0A835FDI1</accession>
<name>A0A835FDI1_9POAL</name>
<proteinExistence type="predicted"/>
<comment type="caution">
    <text evidence="1">The sequence shown here is derived from an EMBL/GenBank/DDBJ whole genome shotgun (WGS) entry which is preliminary data.</text>
</comment>